<dbReference type="Pfam" id="PF04055">
    <property type="entry name" value="Radical_SAM"/>
    <property type="match status" value="1"/>
</dbReference>
<keyword evidence="3" id="KW-0411">Iron-sulfur</keyword>
<dbReference type="STRING" id="1142394.PSMK_01110"/>
<dbReference type="PATRIC" id="fig|1142394.8.peg.112"/>
<dbReference type="RefSeq" id="WP_014435490.1">
    <property type="nucleotide sequence ID" value="NC_017080.1"/>
</dbReference>
<dbReference type="OrthoDB" id="9785699at2"/>
<evidence type="ECO:0000313" key="7">
    <source>
        <dbReference type="Proteomes" id="UP000007881"/>
    </source>
</evidence>
<organism evidence="6 7">
    <name type="scientific">Phycisphaera mikurensis (strain NBRC 102666 / KCTC 22515 / FYK2301M01)</name>
    <dbReference type="NCBI Taxonomy" id="1142394"/>
    <lineage>
        <taxon>Bacteria</taxon>
        <taxon>Pseudomonadati</taxon>
        <taxon>Planctomycetota</taxon>
        <taxon>Phycisphaerae</taxon>
        <taxon>Phycisphaerales</taxon>
        <taxon>Phycisphaeraceae</taxon>
        <taxon>Phycisphaera</taxon>
    </lineage>
</organism>
<protein>
    <recommendedName>
        <fullName evidence="5">Elp3/MiaA/NifB-like radical SAM core domain-containing protein</fullName>
    </recommendedName>
</protein>
<dbReference type="EMBL" id="AP012338">
    <property type="protein sequence ID" value="BAM02270.1"/>
    <property type="molecule type" value="Genomic_DNA"/>
</dbReference>
<keyword evidence="7" id="KW-1185">Reference proteome</keyword>
<feature type="compositionally biased region" description="Basic and acidic residues" evidence="4">
    <location>
        <begin position="46"/>
        <end position="58"/>
    </location>
</feature>
<dbReference type="Proteomes" id="UP000007881">
    <property type="component" value="Chromosome"/>
</dbReference>
<dbReference type="GO" id="GO:0051536">
    <property type="term" value="F:iron-sulfur cluster binding"/>
    <property type="evidence" value="ECO:0007669"/>
    <property type="project" value="UniProtKB-KW"/>
</dbReference>
<evidence type="ECO:0000259" key="5">
    <source>
        <dbReference type="SMART" id="SM00729"/>
    </source>
</evidence>
<dbReference type="InterPro" id="IPR058240">
    <property type="entry name" value="rSAM_sf"/>
</dbReference>
<dbReference type="SMART" id="SM00729">
    <property type="entry name" value="Elp3"/>
    <property type="match status" value="1"/>
</dbReference>
<evidence type="ECO:0000256" key="3">
    <source>
        <dbReference type="ARBA" id="ARBA00023014"/>
    </source>
</evidence>
<dbReference type="SFLD" id="SFLDS00029">
    <property type="entry name" value="Radical_SAM"/>
    <property type="match status" value="1"/>
</dbReference>
<dbReference type="AlphaFoldDB" id="I0IAI2"/>
<dbReference type="PANTHER" id="PTHR43432:SF3">
    <property type="entry name" value="SLR0285 PROTEIN"/>
    <property type="match status" value="1"/>
</dbReference>
<dbReference type="SUPFAM" id="SSF102114">
    <property type="entry name" value="Radical SAM enzymes"/>
    <property type="match status" value="1"/>
</dbReference>
<keyword evidence="1" id="KW-0479">Metal-binding</keyword>
<feature type="region of interest" description="Disordered" evidence="4">
    <location>
        <begin position="1"/>
        <end position="58"/>
    </location>
</feature>
<dbReference type="PANTHER" id="PTHR43432">
    <property type="entry name" value="SLR0285 PROTEIN"/>
    <property type="match status" value="1"/>
</dbReference>
<proteinExistence type="predicted"/>
<dbReference type="InterPro" id="IPR040086">
    <property type="entry name" value="MJ0683-like"/>
</dbReference>
<sequence>MEAAPDPREEHADAIAGGPAHRRAAGLNPGNRFERTRRHASADTMESDRLAADPADAAKPHRVPLTVLPDATRTVLNRVVPVSDVPFDWTLNPYRGCEHGCIYCYARPYHEYLGFSAGLDFETKLVAKHDAPELLARELASPRWKPEPIVMSAITDVYQPLEARLGLTRRCLEVLAAARQPVATLTKSRLVLRDLDLWQELASCGAGRVTVTLVTLDDDLAGRLEPRASPPGGRLRLIRELSDAGVRVTVNVAPVIPGLTDHEVPAILEAVAEAGATSVAWSLLRLPHQVKALFLDWLRRSVHPSRAGRVEAAIRATQGGKLYDSRRMGQRDGRGSRYRGEGPAAEQVAQVFRVFMKKHRLGTCGRHGTDALADLSGGAFRRPQRPGSQRGLFD</sequence>
<dbReference type="CDD" id="cd01335">
    <property type="entry name" value="Radical_SAM"/>
    <property type="match status" value="1"/>
</dbReference>
<evidence type="ECO:0000256" key="1">
    <source>
        <dbReference type="ARBA" id="ARBA00022723"/>
    </source>
</evidence>
<accession>I0IAI2</accession>
<dbReference type="GO" id="GO:0046872">
    <property type="term" value="F:metal ion binding"/>
    <property type="evidence" value="ECO:0007669"/>
    <property type="project" value="UniProtKB-KW"/>
</dbReference>
<evidence type="ECO:0000256" key="4">
    <source>
        <dbReference type="SAM" id="MobiDB-lite"/>
    </source>
</evidence>
<dbReference type="GO" id="GO:0003824">
    <property type="term" value="F:catalytic activity"/>
    <property type="evidence" value="ECO:0007669"/>
    <property type="project" value="InterPro"/>
</dbReference>
<gene>
    <name evidence="6" type="ordered locus">PSMK_01110</name>
</gene>
<dbReference type="InterPro" id="IPR007197">
    <property type="entry name" value="rSAM"/>
</dbReference>
<keyword evidence="2" id="KW-0408">Iron</keyword>
<dbReference type="NCBIfam" id="NF033668">
    <property type="entry name" value="rSAM_PA0069"/>
    <property type="match status" value="1"/>
</dbReference>
<name>I0IAI2_PHYMF</name>
<dbReference type="HOGENOM" id="CLU_015525_1_1_0"/>
<feature type="domain" description="Elp3/MiaA/NifB-like radical SAM core" evidence="5">
    <location>
        <begin position="87"/>
        <end position="312"/>
    </location>
</feature>
<dbReference type="SFLD" id="SFLDG01084">
    <property type="entry name" value="Uncharacterised_Radical_SAM_Su"/>
    <property type="match status" value="1"/>
</dbReference>
<dbReference type="Gene3D" id="3.80.30.30">
    <property type="match status" value="1"/>
</dbReference>
<dbReference type="KEGG" id="phm:PSMK_01110"/>
<feature type="compositionally biased region" description="Basic and acidic residues" evidence="4">
    <location>
        <begin position="1"/>
        <end position="13"/>
    </location>
</feature>
<dbReference type="eggNOG" id="COG1533">
    <property type="taxonomic scope" value="Bacteria"/>
</dbReference>
<evidence type="ECO:0000256" key="2">
    <source>
        <dbReference type="ARBA" id="ARBA00023004"/>
    </source>
</evidence>
<feature type="region of interest" description="Disordered" evidence="4">
    <location>
        <begin position="374"/>
        <end position="394"/>
    </location>
</feature>
<evidence type="ECO:0000313" key="6">
    <source>
        <dbReference type="EMBL" id="BAM02270.1"/>
    </source>
</evidence>
<dbReference type="InterPro" id="IPR006638">
    <property type="entry name" value="Elp3/MiaA/NifB-like_rSAM"/>
</dbReference>
<reference evidence="6 7" key="1">
    <citation type="submission" date="2012-02" db="EMBL/GenBank/DDBJ databases">
        <title>Complete genome sequence of Phycisphaera mikurensis NBRC 102666.</title>
        <authorList>
            <person name="Ankai A."/>
            <person name="Hosoyama A."/>
            <person name="Terui Y."/>
            <person name="Sekine M."/>
            <person name="Fukai R."/>
            <person name="Kato Y."/>
            <person name="Nakamura S."/>
            <person name="Yamada-Narita S."/>
            <person name="Kawakoshi A."/>
            <person name="Fukunaga Y."/>
            <person name="Yamazaki S."/>
            <person name="Fujita N."/>
        </authorList>
    </citation>
    <scope>NUCLEOTIDE SEQUENCE [LARGE SCALE GENOMIC DNA]</scope>
    <source>
        <strain evidence="7">NBRC 102666 / KCTC 22515 / FYK2301M01</strain>
    </source>
</reference>